<comment type="caution">
    <text evidence="1">The sequence shown here is derived from an EMBL/GenBank/DDBJ whole genome shotgun (WGS) entry which is preliminary data.</text>
</comment>
<sequence length="100" mass="11615">MANPKLAPSSDLVNQLAQLLQQLQAALTSSQAESHQRSWKEPCYHSIVHPQHLKQQYPQINQRHNEYHRSLKKEYIRKLFLRSDVPSVKERATPSSNAQM</sequence>
<keyword evidence="2" id="KW-1185">Reference proteome</keyword>
<evidence type="ECO:0000313" key="1">
    <source>
        <dbReference type="EMBL" id="RIB14653.1"/>
    </source>
</evidence>
<accession>A0A397V3X9</accession>
<protein>
    <submittedName>
        <fullName evidence="1">Uncharacterized protein</fullName>
    </submittedName>
</protein>
<name>A0A397V3X9_9GLOM</name>
<dbReference type="AlphaFoldDB" id="A0A397V3X9"/>
<evidence type="ECO:0000313" key="2">
    <source>
        <dbReference type="Proteomes" id="UP000266673"/>
    </source>
</evidence>
<organism evidence="1 2">
    <name type="scientific">Gigaspora rosea</name>
    <dbReference type="NCBI Taxonomy" id="44941"/>
    <lineage>
        <taxon>Eukaryota</taxon>
        <taxon>Fungi</taxon>
        <taxon>Fungi incertae sedis</taxon>
        <taxon>Mucoromycota</taxon>
        <taxon>Glomeromycotina</taxon>
        <taxon>Glomeromycetes</taxon>
        <taxon>Diversisporales</taxon>
        <taxon>Gigasporaceae</taxon>
        <taxon>Gigaspora</taxon>
    </lineage>
</organism>
<proteinExistence type="predicted"/>
<dbReference type="Proteomes" id="UP000266673">
    <property type="component" value="Unassembled WGS sequence"/>
</dbReference>
<dbReference type="EMBL" id="QKWP01000809">
    <property type="protein sequence ID" value="RIB14653.1"/>
    <property type="molecule type" value="Genomic_DNA"/>
</dbReference>
<reference evidence="1 2" key="1">
    <citation type="submission" date="2018-06" db="EMBL/GenBank/DDBJ databases">
        <title>Comparative genomics reveals the genomic features of Rhizophagus irregularis, R. cerebriforme, R. diaphanum and Gigaspora rosea, and their symbiotic lifestyle signature.</title>
        <authorList>
            <person name="Morin E."/>
            <person name="San Clemente H."/>
            <person name="Chen E.C.H."/>
            <person name="De La Providencia I."/>
            <person name="Hainaut M."/>
            <person name="Kuo A."/>
            <person name="Kohler A."/>
            <person name="Murat C."/>
            <person name="Tang N."/>
            <person name="Roy S."/>
            <person name="Loubradou J."/>
            <person name="Henrissat B."/>
            <person name="Grigoriev I.V."/>
            <person name="Corradi N."/>
            <person name="Roux C."/>
            <person name="Martin F.M."/>
        </authorList>
    </citation>
    <scope>NUCLEOTIDE SEQUENCE [LARGE SCALE GENOMIC DNA]</scope>
    <source>
        <strain evidence="1 2">DAOM 194757</strain>
    </source>
</reference>
<gene>
    <name evidence="1" type="ORF">C2G38_2040008</name>
</gene>